<reference evidence="1 4" key="1">
    <citation type="submission" date="2018-05" db="EMBL/GenBank/DDBJ databases">
        <title>Genomic Encyclopedia of Type Strains, Phase IV (KMG-IV): sequencing the most valuable type-strain genomes for metagenomic binning, comparative biology and taxonomic classification.</title>
        <authorList>
            <person name="Goeker M."/>
        </authorList>
    </citation>
    <scope>NUCLEOTIDE SEQUENCE [LARGE SCALE GENOMIC DNA]</scope>
    <source>
        <strain evidence="1 4">DSM 19579</strain>
    </source>
</reference>
<protein>
    <submittedName>
        <fullName evidence="1">Uncharacterized protein</fullName>
    </submittedName>
</protein>
<evidence type="ECO:0000313" key="4">
    <source>
        <dbReference type="Proteomes" id="UP000246744"/>
    </source>
</evidence>
<gene>
    <name evidence="3" type="ORF">DES37_104380</name>
    <name evidence="2" type="ORF">DES37_107329</name>
    <name evidence="1" type="ORF">DES37_12344</name>
</gene>
<dbReference type="EMBL" id="QGTS01000004">
    <property type="protein sequence ID" value="PWW10277.1"/>
    <property type="molecule type" value="Genomic_DNA"/>
</dbReference>
<accession>A0A317PNU4</accession>
<dbReference type="AlphaFoldDB" id="A0A317PNU4"/>
<dbReference type="Proteomes" id="UP000246744">
    <property type="component" value="Unassembled WGS sequence"/>
</dbReference>
<name>A0A317PNU4_9ENTR</name>
<dbReference type="EMBL" id="QGTS01000007">
    <property type="protein sequence ID" value="PWW08280.1"/>
    <property type="molecule type" value="Genomic_DNA"/>
</dbReference>
<proteinExistence type="predicted"/>
<evidence type="ECO:0000313" key="2">
    <source>
        <dbReference type="EMBL" id="PWW08280.1"/>
    </source>
</evidence>
<sequence length="29" mass="3311">SLDIGANAFHWREDGAQDKGFLLNLTHHF</sequence>
<evidence type="ECO:0000313" key="3">
    <source>
        <dbReference type="EMBL" id="PWW10277.1"/>
    </source>
</evidence>
<dbReference type="EMBL" id="QGTS01000023">
    <property type="protein sequence ID" value="PWW01036.1"/>
    <property type="molecule type" value="Genomic_DNA"/>
</dbReference>
<feature type="non-terminal residue" evidence="1">
    <location>
        <position position="1"/>
    </location>
</feature>
<evidence type="ECO:0000313" key="1">
    <source>
        <dbReference type="EMBL" id="PWW01036.1"/>
    </source>
</evidence>
<organism evidence="1 4">
    <name type="scientific">Mangrovibacter plantisponsor</name>
    <dbReference type="NCBI Taxonomy" id="451513"/>
    <lineage>
        <taxon>Bacteria</taxon>
        <taxon>Pseudomonadati</taxon>
        <taxon>Pseudomonadota</taxon>
        <taxon>Gammaproteobacteria</taxon>
        <taxon>Enterobacterales</taxon>
        <taxon>Enterobacteriaceae</taxon>
        <taxon>Mangrovibacter</taxon>
    </lineage>
</organism>
<comment type="caution">
    <text evidence="1">The sequence shown here is derived from an EMBL/GenBank/DDBJ whole genome shotgun (WGS) entry which is preliminary data.</text>
</comment>
<keyword evidence="4" id="KW-1185">Reference proteome</keyword>